<dbReference type="Proteomes" id="UP000602532">
    <property type="component" value="Unassembled WGS sequence"/>
</dbReference>
<sequence length="170" mass="18312">MSASPTSSRRPRRVVRTTPVIDTGGDGLNHSPADLEAALRAAIIEADDETARAQRALGRSQVARTRAALELEQRLHPFLLDEAERERLRASYAAADADVTAKQSALAEARAFADAARTVAAALELRAVHDRAREETFSSADESRRQRPRGRATVDTTSTRAAASALPRSA</sequence>
<name>A0ABR8X383_9MICO</name>
<organism evidence="2 3">
    <name type="scientific">Microbacterium gallinarum</name>
    <dbReference type="NCBI Taxonomy" id="2762209"/>
    <lineage>
        <taxon>Bacteria</taxon>
        <taxon>Bacillati</taxon>
        <taxon>Actinomycetota</taxon>
        <taxon>Actinomycetes</taxon>
        <taxon>Micrococcales</taxon>
        <taxon>Microbacteriaceae</taxon>
        <taxon>Microbacterium</taxon>
    </lineage>
</organism>
<proteinExistence type="predicted"/>
<dbReference type="EMBL" id="JACSPM010000002">
    <property type="protein sequence ID" value="MBD8023763.1"/>
    <property type="molecule type" value="Genomic_DNA"/>
</dbReference>
<dbReference type="RefSeq" id="WP_191766071.1">
    <property type="nucleotide sequence ID" value="NZ_JACSPM010000002.1"/>
</dbReference>
<feature type="region of interest" description="Disordered" evidence="1">
    <location>
        <begin position="131"/>
        <end position="170"/>
    </location>
</feature>
<reference evidence="2 3" key="1">
    <citation type="submission" date="2020-08" db="EMBL/GenBank/DDBJ databases">
        <title>A Genomic Blueprint of the Chicken Gut Microbiome.</title>
        <authorList>
            <person name="Gilroy R."/>
            <person name="Ravi A."/>
            <person name="Getino M."/>
            <person name="Pursley I."/>
            <person name="Horton D.L."/>
            <person name="Alikhan N.-F."/>
            <person name="Baker D."/>
            <person name="Gharbi K."/>
            <person name="Hall N."/>
            <person name="Watson M."/>
            <person name="Adriaenssens E.M."/>
            <person name="Foster-Nyarko E."/>
            <person name="Jarju S."/>
            <person name="Secka A."/>
            <person name="Antonio M."/>
            <person name="Oren A."/>
            <person name="Chaudhuri R."/>
            <person name="La Ragione R.M."/>
            <person name="Hildebrand F."/>
            <person name="Pallen M.J."/>
        </authorList>
    </citation>
    <scope>NUCLEOTIDE SEQUENCE [LARGE SCALE GENOMIC DNA]</scope>
    <source>
        <strain evidence="2 3">Sa1CUA4</strain>
    </source>
</reference>
<gene>
    <name evidence="2" type="ORF">H9622_09180</name>
</gene>
<protein>
    <submittedName>
        <fullName evidence="2">Uncharacterized protein</fullName>
    </submittedName>
</protein>
<keyword evidence="3" id="KW-1185">Reference proteome</keyword>
<feature type="compositionally biased region" description="Basic and acidic residues" evidence="1">
    <location>
        <begin position="131"/>
        <end position="145"/>
    </location>
</feature>
<evidence type="ECO:0000313" key="3">
    <source>
        <dbReference type="Proteomes" id="UP000602532"/>
    </source>
</evidence>
<feature type="region of interest" description="Disordered" evidence="1">
    <location>
        <begin position="1"/>
        <end position="29"/>
    </location>
</feature>
<comment type="caution">
    <text evidence="2">The sequence shown here is derived from an EMBL/GenBank/DDBJ whole genome shotgun (WGS) entry which is preliminary data.</text>
</comment>
<evidence type="ECO:0000256" key="1">
    <source>
        <dbReference type="SAM" id="MobiDB-lite"/>
    </source>
</evidence>
<evidence type="ECO:0000313" key="2">
    <source>
        <dbReference type="EMBL" id="MBD8023763.1"/>
    </source>
</evidence>
<accession>A0ABR8X383</accession>